<sequence length="68" mass="7825">MKYPVEIDENLYEKRMNVAFVTPAGEELDFDPNNPDDVEDYIPLNNKSGPSRAFSFTDESGRSEFNFD</sequence>
<proteinExistence type="predicted"/>
<evidence type="ECO:0000313" key="2">
    <source>
        <dbReference type="Proteomes" id="UP000887540"/>
    </source>
</evidence>
<dbReference type="WBParaSite" id="ACRNAN_scaffold2003.g16201.t1">
    <property type="protein sequence ID" value="ACRNAN_scaffold2003.g16201.t1"/>
    <property type="gene ID" value="ACRNAN_scaffold2003.g16201"/>
</dbReference>
<dbReference type="Proteomes" id="UP000887540">
    <property type="component" value="Unplaced"/>
</dbReference>
<evidence type="ECO:0000256" key="1">
    <source>
        <dbReference type="SAM" id="MobiDB-lite"/>
    </source>
</evidence>
<evidence type="ECO:0000313" key="3">
    <source>
        <dbReference type="WBParaSite" id="ACRNAN_scaffold2003.g16201.t1"/>
    </source>
</evidence>
<reference evidence="3" key="1">
    <citation type="submission" date="2022-11" db="UniProtKB">
        <authorList>
            <consortium name="WormBaseParasite"/>
        </authorList>
    </citation>
    <scope>IDENTIFICATION</scope>
</reference>
<accession>A0A914D7Y0</accession>
<dbReference type="AlphaFoldDB" id="A0A914D7Y0"/>
<feature type="region of interest" description="Disordered" evidence="1">
    <location>
        <begin position="48"/>
        <end position="68"/>
    </location>
</feature>
<keyword evidence="2" id="KW-1185">Reference proteome</keyword>
<organism evidence="2 3">
    <name type="scientific">Acrobeloides nanus</name>
    <dbReference type="NCBI Taxonomy" id="290746"/>
    <lineage>
        <taxon>Eukaryota</taxon>
        <taxon>Metazoa</taxon>
        <taxon>Ecdysozoa</taxon>
        <taxon>Nematoda</taxon>
        <taxon>Chromadorea</taxon>
        <taxon>Rhabditida</taxon>
        <taxon>Tylenchina</taxon>
        <taxon>Cephalobomorpha</taxon>
        <taxon>Cephaloboidea</taxon>
        <taxon>Cephalobidae</taxon>
        <taxon>Acrobeloides</taxon>
    </lineage>
</organism>
<name>A0A914D7Y0_9BILA</name>
<protein>
    <submittedName>
        <fullName evidence="3">Uncharacterized protein</fullName>
    </submittedName>
</protein>